<organism evidence="1 2">
    <name type="scientific">Salinicoccus halodurans</name>
    <dbReference type="NCBI Taxonomy" id="407035"/>
    <lineage>
        <taxon>Bacteria</taxon>
        <taxon>Bacillati</taxon>
        <taxon>Bacillota</taxon>
        <taxon>Bacilli</taxon>
        <taxon>Bacillales</taxon>
        <taxon>Staphylococcaceae</taxon>
        <taxon>Salinicoccus</taxon>
    </lineage>
</organism>
<accession>A0AA94HFX5</accession>
<name>A0AA94HFX5_9STAP</name>
<comment type="caution">
    <text evidence="1">The sequence shown here is derived from an EMBL/GenBank/DDBJ whole genome shotgun (WGS) entry which is preliminary data.</text>
</comment>
<protein>
    <submittedName>
        <fullName evidence="1">Uncharacterized protein</fullName>
    </submittedName>
</protein>
<proteinExistence type="predicted"/>
<dbReference type="EMBL" id="FOTB01000004">
    <property type="protein sequence ID" value="SFK81858.1"/>
    <property type="molecule type" value="Genomic_DNA"/>
</dbReference>
<evidence type="ECO:0000313" key="1">
    <source>
        <dbReference type="EMBL" id="SFK81858.1"/>
    </source>
</evidence>
<gene>
    <name evidence="1" type="ORF">SAMN05216235_1822</name>
</gene>
<dbReference type="Proteomes" id="UP000183090">
    <property type="component" value="Unassembled WGS sequence"/>
</dbReference>
<sequence>VIPDEGHITSHMDIVVLDEGRQPRHLAFATPDTAKKPGLQREPGFLSAVMLR</sequence>
<reference evidence="1 2" key="1">
    <citation type="submission" date="2016-10" db="EMBL/GenBank/DDBJ databases">
        <authorList>
            <person name="Varghese N."/>
            <person name="Submissions S."/>
        </authorList>
    </citation>
    <scope>NUCLEOTIDE SEQUENCE [LARGE SCALE GENOMIC DNA]</scope>
    <source>
        <strain evidence="1 2">CGMCC 1.6501</strain>
    </source>
</reference>
<dbReference type="AlphaFoldDB" id="A0AA94HFX5"/>
<evidence type="ECO:0000313" key="2">
    <source>
        <dbReference type="Proteomes" id="UP000183090"/>
    </source>
</evidence>
<feature type="non-terminal residue" evidence="1">
    <location>
        <position position="1"/>
    </location>
</feature>